<evidence type="ECO:0000256" key="1">
    <source>
        <dbReference type="ARBA" id="ARBA00010086"/>
    </source>
</evidence>
<dbReference type="InterPro" id="IPR029063">
    <property type="entry name" value="SAM-dependent_MTases_sf"/>
</dbReference>
<dbReference type="InterPro" id="IPR012901">
    <property type="entry name" value="CARME"/>
</dbReference>
<proteinExistence type="inferred from homology"/>
<dbReference type="GO" id="GO:0030735">
    <property type="term" value="F:carnosine N-methyltransferase activity"/>
    <property type="evidence" value="ECO:0007669"/>
    <property type="project" value="UniProtKB-EC"/>
</dbReference>
<evidence type="ECO:0000313" key="6">
    <source>
        <dbReference type="EMBL" id="RPB16484.1"/>
    </source>
</evidence>
<dbReference type="AlphaFoldDB" id="A0A3N4L0Y5"/>
<evidence type="ECO:0000313" key="7">
    <source>
        <dbReference type="Proteomes" id="UP000277580"/>
    </source>
</evidence>
<keyword evidence="4" id="KW-0808">Transferase</keyword>
<dbReference type="SUPFAM" id="SSF53335">
    <property type="entry name" value="S-adenosyl-L-methionine-dependent methyltransferases"/>
    <property type="match status" value="1"/>
</dbReference>
<protein>
    <recommendedName>
        <fullName evidence="2">carnosine N-methyltransferase</fullName>
        <ecNumber evidence="2">2.1.1.22</ecNumber>
    </recommendedName>
</protein>
<dbReference type="Gene3D" id="3.40.50.150">
    <property type="entry name" value="Vaccinia Virus protein VP39"/>
    <property type="match status" value="1"/>
</dbReference>
<dbReference type="GO" id="GO:0032259">
    <property type="term" value="P:methylation"/>
    <property type="evidence" value="ECO:0007669"/>
    <property type="project" value="UniProtKB-KW"/>
</dbReference>
<evidence type="ECO:0000256" key="3">
    <source>
        <dbReference type="ARBA" id="ARBA00022603"/>
    </source>
</evidence>
<dbReference type="EMBL" id="ML119108">
    <property type="protein sequence ID" value="RPB16484.1"/>
    <property type="molecule type" value="Genomic_DNA"/>
</dbReference>
<accession>A0A3N4L0Y5</accession>
<dbReference type="FunCoup" id="A0A3N4L0Y5">
    <property type="interactions" value="411"/>
</dbReference>
<dbReference type="EC" id="2.1.1.22" evidence="2"/>
<sequence length="390" mass="43734">MSQMELDVGHQHELDHGINPYEDPEEHQAAVSSLYSYLLYRRAAHRNLTHRRRNAFYNLPCAHQDLLQKLPISYLKKLDMVDDAIEHNALLSEAIFRTAGESFGIDIPSDKEGKKALEKMVTPEDLDKVRSTIKQFYRDWSAEGAVERDVCYGPVMKELEERYGALGSGEKAGIRVLVPGAGLGRLAFDIAIAGFSAQGNEFSYHQLMASNFILNHSSKANEFVLHPFINTFSNHKSVTNQLRPVLIPDVHPASLLATTDDRFSMSASDFISGYRGPESAGTFEVCATVFFIDTAPNLCAYLETIRNLLVPGGVWINFGPLLWHYEDHRPPKREEGDGSFEISLEEVLELIPAYGFKIVKRGKGNTAYVGDGMSMLTHSYEAEFWVAEKI</sequence>
<organism evidence="6 7">
    <name type="scientific">Morchella conica CCBAS932</name>
    <dbReference type="NCBI Taxonomy" id="1392247"/>
    <lineage>
        <taxon>Eukaryota</taxon>
        <taxon>Fungi</taxon>
        <taxon>Dikarya</taxon>
        <taxon>Ascomycota</taxon>
        <taxon>Pezizomycotina</taxon>
        <taxon>Pezizomycetes</taxon>
        <taxon>Pezizales</taxon>
        <taxon>Morchellaceae</taxon>
        <taxon>Morchella</taxon>
    </lineage>
</organism>
<dbReference type="STRING" id="1392247.A0A3N4L0Y5"/>
<dbReference type="OrthoDB" id="978at2759"/>
<name>A0A3N4L0Y5_9PEZI</name>
<evidence type="ECO:0000256" key="2">
    <source>
        <dbReference type="ARBA" id="ARBA00012003"/>
    </source>
</evidence>
<evidence type="ECO:0000256" key="5">
    <source>
        <dbReference type="ARBA" id="ARBA00022691"/>
    </source>
</evidence>
<keyword evidence="5" id="KW-0949">S-adenosyl-L-methionine</keyword>
<dbReference type="Proteomes" id="UP000277580">
    <property type="component" value="Unassembled WGS sequence"/>
</dbReference>
<dbReference type="PANTHER" id="PTHR12303:SF6">
    <property type="entry name" value="CARNOSINE N-METHYLTRANSFERASE"/>
    <property type="match status" value="1"/>
</dbReference>
<dbReference type="Pfam" id="PF07942">
    <property type="entry name" value="CARME"/>
    <property type="match status" value="1"/>
</dbReference>
<reference evidence="6 7" key="1">
    <citation type="journal article" date="2018" name="Nat. Ecol. Evol.">
        <title>Pezizomycetes genomes reveal the molecular basis of ectomycorrhizal truffle lifestyle.</title>
        <authorList>
            <person name="Murat C."/>
            <person name="Payen T."/>
            <person name="Noel B."/>
            <person name="Kuo A."/>
            <person name="Morin E."/>
            <person name="Chen J."/>
            <person name="Kohler A."/>
            <person name="Krizsan K."/>
            <person name="Balestrini R."/>
            <person name="Da Silva C."/>
            <person name="Montanini B."/>
            <person name="Hainaut M."/>
            <person name="Levati E."/>
            <person name="Barry K.W."/>
            <person name="Belfiori B."/>
            <person name="Cichocki N."/>
            <person name="Clum A."/>
            <person name="Dockter R.B."/>
            <person name="Fauchery L."/>
            <person name="Guy J."/>
            <person name="Iotti M."/>
            <person name="Le Tacon F."/>
            <person name="Lindquist E.A."/>
            <person name="Lipzen A."/>
            <person name="Malagnac F."/>
            <person name="Mello A."/>
            <person name="Molinier V."/>
            <person name="Miyauchi S."/>
            <person name="Poulain J."/>
            <person name="Riccioni C."/>
            <person name="Rubini A."/>
            <person name="Sitrit Y."/>
            <person name="Splivallo R."/>
            <person name="Traeger S."/>
            <person name="Wang M."/>
            <person name="Zifcakova L."/>
            <person name="Wipf D."/>
            <person name="Zambonelli A."/>
            <person name="Paolocci F."/>
            <person name="Nowrousian M."/>
            <person name="Ottonello S."/>
            <person name="Baldrian P."/>
            <person name="Spatafora J.W."/>
            <person name="Henrissat B."/>
            <person name="Nagy L.G."/>
            <person name="Aury J.M."/>
            <person name="Wincker P."/>
            <person name="Grigoriev I.V."/>
            <person name="Bonfante P."/>
            <person name="Martin F.M."/>
        </authorList>
    </citation>
    <scope>NUCLEOTIDE SEQUENCE [LARGE SCALE GENOMIC DNA]</scope>
    <source>
        <strain evidence="6 7">CCBAS932</strain>
    </source>
</reference>
<dbReference type="SMART" id="SM01296">
    <property type="entry name" value="N2227"/>
    <property type="match status" value="1"/>
</dbReference>
<dbReference type="InParanoid" id="A0A3N4L0Y5"/>
<dbReference type="PANTHER" id="PTHR12303">
    <property type="entry name" value="CARNOSINE N-METHYLTRANSFERASE"/>
    <property type="match status" value="1"/>
</dbReference>
<gene>
    <name evidence="6" type="ORF">P167DRAFT_516533</name>
</gene>
<keyword evidence="7" id="KW-1185">Reference proteome</keyword>
<keyword evidence="3" id="KW-0489">Methyltransferase</keyword>
<comment type="similarity">
    <text evidence="1">Belongs to the carnosine N-methyltransferase family.</text>
</comment>
<evidence type="ECO:0000256" key="4">
    <source>
        <dbReference type="ARBA" id="ARBA00022679"/>
    </source>
</evidence>